<dbReference type="EMBL" id="KV749483">
    <property type="protein sequence ID" value="OCL09217.1"/>
    <property type="molecule type" value="Genomic_DNA"/>
</dbReference>
<feature type="compositionally biased region" description="Low complexity" evidence="4">
    <location>
        <begin position="379"/>
        <end position="388"/>
    </location>
</feature>
<dbReference type="PANTHER" id="PTHR12425">
    <property type="entry name" value="SYNEMBRYN"/>
    <property type="match status" value="1"/>
</dbReference>
<evidence type="ECO:0000256" key="2">
    <source>
        <dbReference type="ARBA" id="ARBA00022658"/>
    </source>
</evidence>
<evidence type="ECO:0000313" key="5">
    <source>
        <dbReference type="EMBL" id="OCL09217.1"/>
    </source>
</evidence>
<dbReference type="SUPFAM" id="SSF48371">
    <property type="entry name" value="ARM repeat"/>
    <property type="match status" value="1"/>
</dbReference>
<keyword evidence="3" id="KW-0143">Chaperone</keyword>
<keyword evidence="2" id="KW-0344">Guanine-nucleotide releasing factor</keyword>
<reference evidence="5 6" key="1">
    <citation type="journal article" date="2016" name="Nat. Commun.">
        <title>Ectomycorrhizal ecology is imprinted in the genome of the dominant symbiotic fungus Cenococcum geophilum.</title>
        <authorList>
            <consortium name="DOE Joint Genome Institute"/>
            <person name="Peter M."/>
            <person name="Kohler A."/>
            <person name="Ohm R.A."/>
            <person name="Kuo A."/>
            <person name="Krutzmann J."/>
            <person name="Morin E."/>
            <person name="Arend M."/>
            <person name="Barry K.W."/>
            <person name="Binder M."/>
            <person name="Choi C."/>
            <person name="Clum A."/>
            <person name="Copeland A."/>
            <person name="Grisel N."/>
            <person name="Haridas S."/>
            <person name="Kipfer T."/>
            <person name="LaButti K."/>
            <person name="Lindquist E."/>
            <person name="Lipzen A."/>
            <person name="Maire R."/>
            <person name="Meier B."/>
            <person name="Mihaltcheva S."/>
            <person name="Molinier V."/>
            <person name="Murat C."/>
            <person name="Poggeler S."/>
            <person name="Quandt C.A."/>
            <person name="Sperisen C."/>
            <person name="Tritt A."/>
            <person name="Tisserant E."/>
            <person name="Crous P.W."/>
            <person name="Henrissat B."/>
            <person name="Nehls U."/>
            <person name="Egli S."/>
            <person name="Spatafora J.W."/>
            <person name="Grigoriev I.V."/>
            <person name="Martin F.M."/>
        </authorList>
    </citation>
    <scope>NUCLEOTIDE SEQUENCE [LARGE SCALE GENOMIC DNA]</scope>
    <source>
        <strain evidence="5 6">CBS 207.34</strain>
    </source>
</reference>
<dbReference type="GO" id="GO:0005085">
    <property type="term" value="F:guanyl-nucleotide exchange factor activity"/>
    <property type="evidence" value="ECO:0007669"/>
    <property type="project" value="UniProtKB-KW"/>
</dbReference>
<dbReference type="OrthoDB" id="5585685at2759"/>
<dbReference type="GO" id="GO:0007186">
    <property type="term" value="P:G protein-coupled receptor signaling pathway"/>
    <property type="evidence" value="ECO:0007669"/>
    <property type="project" value="TreeGrafter"/>
</dbReference>
<dbReference type="GO" id="GO:0001965">
    <property type="term" value="F:G-protein alpha-subunit binding"/>
    <property type="evidence" value="ECO:0007669"/>
    <property type="project" value="TreeGrafter"/>
</dbReference>
<dbReference type="InterPro" id="IPR019318">
    <property type="entry name" value="Gua_nucleotide_exch_fac_Ric8"/>
</dbReference>
<dbReference type="InterPro" id="IPR016024">
    <property type="entry name" value="ARM-type_fold"/>
</dbReference>
<evidence type="ECO:0000256" key="3">
    <source>
        <dbReference type="ARBA" id="ARBA00023186"/>
    </source>
</evidence>
<comment type="similarity">
    <text evidence="1">Belongs to the synembryn family.</text>
</comment>
<feature type="compositionally biased region" description="Polar residues" evidence="4">
    <location>
        <begin position="389"/>
        <end position="408"/>
    </location>
</feature>
<dbReference type="Proteomes" id="UP000250140">
    <property type="component" value="Unassembled WGS sequence"/>
</dbReference>
<dbReference type="InterPro" id="IPR011989">
    <property type="entry name" value="ARM-like"/>
</dbReference>
<dbReference type="Gene3D" id="1.25.10.10">
    <property type="entry name" value="Leucine-rich Repeat Variant"/>
    <property type="match status" value="1"/>
</dbReference>
<dbReference type="GO" id="GO:0005737">
    <property type="term" value="C:cytoplasm"/>
    <property type="evidence" value="ECO:0007669"/>
    <property type="project" value="TreeGrafter"/>
</dbReference>
<gene>
    <name evidence="5" type="ORF">AOQ84DRAFT_26690</name>
</gene>
<evidence type="ECO:0000256" key="4">
    <source>
        <dbReference type="SAM" id="MobiDB-lite"/>
    </source>
</evidence>
<protein>
    <recommendedName>
        <fullName evidence="7">Synembryn-A</fullName>
    </recommendedName>
</protein>
<accession>A0A8E2F275</accession>
<evidence type="ECO:0000256" key="1">
    <source>
        <dbReference type="ARBA" id="ARBA00009049"/>
    </source>
</evidence>
<keyword evidence="6" id="KW-1185">Reference proteome</keyword>
<sequence length="464" mass="51696">MKNFSLPSPVTDDEISGEEKLRRVAKLVEELRDDFEHVNLLPHERNAAMEQLKVFGRNPENADPIFTSQGIEILTHHSFHSTSPTTSKAALQCLANALLTKPCTRQMFVDLGYSERAVGRLKKPKKDDEFLMSRILFLTTYGTTQSFEKLIDKHHLADHINDNIERHAKNKRPSPQDDQALSETLKLMFNITHLCPAIAKAFSKSISPIMKILSRRTVQSPPLDAPINLLINSLSNMDMEEKKAITNSNLKSCVEKLVEILDCALRVYGDSELDATVTPLLTLLKRIARVSPPPVIAAMKAMLLPDPPKSGLRSTNPELLHVRLLDYLTNPRSTSVYDGISSLFFELVGGDVDKLVGDFGLGLSSGFLMTRNLQVPSVKNSESSVRSSIASMSTNSAKSVDMSNSQRPLSKPPKATAAKTRVDPQRLMVLFDRLKHTDIVDYDDPRMRAAARNMIVELDPDEDT</sequence>
<feature type="region of interest" description="Disordered" evidence="4">
    <location>
        <begin position="379"/>
        <end position="420"/>
    </location>
</feature>
<evidence type="ECO:0000313" key="6">
    <source>
        <dbReference type="Proteomes" id="UP000250140"/>
    </source>
</evidence>
<name>A0A8E2F275_9PEZI</name>
<proteinExistence type="inferred from homology"/>
<dbReference type="Pfam" id="PF10165">
    <property type="entry name" value="Ric8"/>
    <property type="match status" value="1"/>
</dbReference>
<evidence type="ECO:0008006" key="7">
    <source>
        <dbReference type="Google" id="ProtNLM"/>
    </source>
</evidence>
<dbReference type="PANTHER" id="PTHR12425:SF5">
    <property type="entry name" value="SYNEMBRYN"/>
    <property type="match status" value="1"/>
</dbReference>
<organism evidence="5 6">
    <name type="scientific">Glonium stellatum</name>
    <dbReference type="NCBI Taxonomy" id="574774"/>
    <lineage>
        <taxon>Eukaryota</taxon>
        <taxon>Fungi</taxon>
        <taxon>Dikarya</taxon>
        <taxon>Ascomycota</taxon>
        <taxon>Pezizomycotina</taxon>
        <taxon>Dothideomycetes</taxon>
        <taxon>Pleosporomycetidae</taxon>
        <taxon>Gloniales</taxon>
        <taxon>Gloniaceae</taxon>
        <taxon>Glonium</taxon>
    </lineage>
</organism>
<dbReference type="AlphaFoldDB" id="A0A8E2F275"/>